<gene>
    <name evidence="1" type="ORF">OCTVUL_1B012642</name>
</gene>
<dbReference type="AlphaFoldDB" id="A0AA36AIH1"/>
<protein>
    <submittedName>
        <fullName evidence="1">Uncharacterized protein</fullName>
    </submittedName>
</protein>
<name>A0AA36AIH1_OCTVU</name>
<sequence length="78" mass="8546">MVSVHDGIVAGSNDKVGTTDNIVTTENDVVGDDEVMGGIDDGVTTVFNGFHVEYATMSRREIREREIQDNKCSKEEVL</sequence>
<keyword evidence="2" id="KW-1185">Reference proteome</keyword>
<accession>A0AA36AIH1</accession>
<dbReference type="EMBL" id="OX597814">
    <property type="protein sequence ID" value="CAI9716128.1"/>
    <property type="molecule type" value="Genomic_DNA"/>
</dbReference>
<dbReference type="Proteomes" id="UP001162480">
    <property type="component" value="Chromosome 1"/>
</dbReference>
<evidence type="ECO:0000313" key="1">
    <source>
        <dbReference type="EMBL" id="CAI9716128.1"/>
    </source>
</evidence>
<proteinExistence type="predicted"/>
<reference evidence="1" key="1">
    <citation type="submission" date="2023-08" db="EMBL/GenBank/DDBJ databases">
        <authorList>
            <person name="Alioto T."/>
            <person name="Alioto T."/>
            <person name="Gomez Garrido J."/>
        </authorList>
    </citation>
    <scope>NUCLEOTIDE SEQUENCE</scope>
</reference>
<evidence type="ECO:0000313" key="2">
    <source>
        <dbReference type="Proteomes" id="UP001162480"/>
    </source>
</evidence>
<organism evidence="1 2">
    <name type="scientific">Octopus vulgaris</name>
    <name type="common">Common octopus</name>
    <dbReference type="NCBI Taxonomy" id="6645"/>
    <lineage>
        <taxon>Eukaryota</taxon>
        <taxon>Metazoa</taxon>
        <taxon>Spiralia</taxon>
        <taxon>Lophotrochozoa</taxon>
        <taxon>Mollusca</taxon>
        <taxon>Cephalopoda</taxon>
        <taxon>Coleoidea</taxon>
        <taxon>Octopodiformes</taxon>
        <taxon>Octopoda</taxon>
        <taxon>Incirrata</taxon>
        <taxon>Octopodidae</taxon>
        <taxon>Octopus</taxon>
    </lineage>
</organism>